<sequence>MGNMLKTLWKVPVVKHAIKNKILQQSHTVFNKMVKDYLEGAPNIDKAKNFVALLRELVYPFKNDIHVLWNSNGNANAWRDLTESLNYVIKNSVRLKMMIDRQLVLKLKPINKFIVPPEGLAIDEAFAFKLGQNDYFLFTHHSNDDFIRQIFKNFYYQFYVMAIALNAGLEKKRLTDQIQRLKNQLLESTEKISEVEKNLKKRMHEIDQIFQVSNELFTIHDREGLINTALLTLVGQLGCDRAFILLKNKDGETFSDFYSKGFGSEQNVYKLENSDALARYFESGGEILYTDEMKFKGEAADLIPFFKETGARMVAPVMANKKLIGIMACGEKLFGGDYDLIDKRIFKVLSNTINLAFTNLQVYEQVASESFVDKNTGLANKKYFEQRVQEEKSLMLRQNSTLGLLVMRFKNADEIFNHLEEHQINRLDRIVIQRISPVVRTEDFLALIESGKYALLMPGITDETIHIAMNRFKEKMASLTLPDEFHLKEIEFEFEFAIFPDQEEAFEEKVIQLLGKKEEKTENGEDFFTDLDFNV</sequence>
<evidence type="ECO:0000256" key="1">
    <source>
        <dbReference type="SAM" id="Coils"/>
    </source>
</evidence>
<evidence type="ECO:0000313" key="3">
    <source>
        <dbReference type="EMBL" id="APF20277.1"/>
    </source>
</evidence>
<accession>A0A1J1CC61</accession>
<dbReference type="SUPFAM" id="SSF55073">
    <property type="entry name" value="Nucleotide cyclase"/>
    <property type="match status" value="1"/>
</dbReference>
<dbReference type="EMBL" id="CP018099">
    <property type="protein sequence ID" value="APF20277.1"/>
    <property type="molecule type" value="Genomic_DNA"/>
</dbReference>
<dbReference type="InterPro" id="IPR029787">
    <property type="entry name" value="Nucleotide_cyclase"/>
</dbReference>
<evidence type="ECO:0000259" key="2">
    <source>
        <dbReference type="SMART" id="SM00065"/>
    </source>
</evidence>
<dbReference type="InterPro" id="IPR000160">
    <property type="entry name" value="GGDEF_dom"/>
</dbReference>
<dbReference type="Pfam" id="PF00990">
    <property type="entry name" value="GGDEF"/>
    <property type="match status" value="1"/>
</dbReference>
<protein>
    <submittedName>
        <fullName evidence="3">GGDEF domain-containing protein, diguanylate cyclase (C-di-GMP synthetase) or its enzymatically inactive variants</fullName>
    </submittedName>
</protein>
<dbReference type="InterPro" id="IPR029016">
    <property type="entry name" value="GAF-like_dom_sf"/>
</dbReference>
<dbReference type="Gene3D" id="3.30.70.270">
    <property type="match status" value="1"/>
</dbReference>
<dbReference type="RefSeq" id="WP_044280996.1">
    <property type="nucleotide sequence ID" value="NZ_CM001402.1"/>
</dbReference>
<dbReference type="KEGG" id="caby:Cabys_3531"/>
<feature type="domain" description="GAF" evidence="2">
    <location>
        <begin position="221"/>
        <end position="367"/>
    </location>
</feature>
<dbReference type="SMART" id="SM00065">
    <property type="entry name" value="GAF"/>
    <property type="match status" value="1"/>
</dbReference>
<dbReference type="AlphaFoldDB" id="A0A1J1CC61"/>
<dbReference type="InterPro" id="IPR003018">
    <property type="entry name" value="GAF"/>
</dbReference>
<dbReference type="InterPro" id="IPR043128">
    <property type="entry name" value="Rev_trsase/Diguanyl_cyclase"/>
</dbReference>
<gene>
    <name evidence="3" type="ORF">Cabys_3531</name>
</gene>
<organism evidence="3 4">
    <name type="scientific">Caldithrix abyssi DSM 13497</name>
    <dbReference type="NCBI Taxonomy" id="880073"/>
    <lineage>
        <taxon>Bacteria</taxon>
        <taxon>Pseudomonadati</taxon>
        <taxon>Calditrichota</taxon>
        <taxon>Calditrichia</taxon>
        <taxon>Calditrichales</taxon>
        <taxon>Calditrichaceae</taxon>
        <taxon>Caldithrix</taxon>
    </lineage>
</organism>
<reference evidence="3 4" key="1">
    <citation type="submission" date="2016-11" db="EMBL/GenBank/DDBJ databases">
        <title>Genomic analysis of Caldithrix abyssi and proposal of a novel bacterial phylum Caldithrichaeota.</title>
        <authorList>
            <person name="Kublanov I."/>
            <person name="Sigalova O."/>
            <person name="Gavrilov S."/>
            <person name="Lebedinsky A."/>
            <person name="Ivanova N."/>
            <person name="Daum C."/>
            <person name="Reddy T."/>
            <person name="Klenk H.P."/>
            <person name="Goker M."/>
            <person name="Reva O."/>
            <person name="Miroshnichenko M."/>
            <person name="Kyprides N."/>
            <person name="Woyke T."/>
            <person name="Gelfand M."/>
        </authorList>
    </citation>
    <scope>NUCLEOTIDE SEQUENCE [LARGE SCALE GENOMIC DNA]</scope>
    <source>
        <strain evidence="3 4">LF13</strain>
    </source>
</reference>
<dbReference type="SUPFAM" id="SSF55781">
    <property type="entry name" value="GAF domain-like"/>
    <property type="match status" value="1"/>
</dbReference>
<feature type="coiled-coil region" evidence="1">
    <location>
        <begin position="164"/>
        <end position="198"/>
    </location>
</feature>
<dbReference type="Proteomes" id="UP000183868">
    <property type="component" value="Chromosome"/>
</dbReference>
<name>A0A1J1CC61_CALAY</name>
<proteinExistence type="predicted"/>
<keyword evidence="1" id="KW-0175">Coiled coil</keyword>
<evidence type="ECO:0000313" key="4">
    <source>
        <dbReference type="Proteomes" id="UP000183868"/>
    </source>
</evidence>
<dbReference type="Gene3D" id="3.30.450.40">
    <property type="match status" value="1"/>
</dbReference>